<reference evidence="7" key="1">
    <citation type="submission" date="2011-06" db="EMBL/GenBank/DDBJ databases">
        <title>The Genome Sequence of Fusarium oxysporum Fo47.</title>
        <authorList>
            <consortium name="The Broad Institute Genome Sequencing Platform"/>
            <person name="Ma L.-J."/>
            <person name="Gale L.R."/>
            <person name="Schwartz D.C."/>
            <person name="Zhou S."/>
            <person name="Corby-Kistler H."/>
            <person name="Young S.K."/>
            <person name="Zeng Q."/>
            <person name="Gargeya S."/>
            <person name="Fitzgerald M."/>
            <person name="Haas B."/>
            <person name="Abouelleil A."/>
            <person name="Alvarado L."/>
            <person name="Arachchi H.M."/>
            <person name="Berlin A."/>
            <person name="Brown A."/>
            <person name="Chapman S.B."/>
            <person name="Chen Z."/>
            <person name="Dunbar C."/>
            <person name="Freedman E."/>
            <person name="Gearin G."/>
            <person name="Gellesch M."/>
            <person name="Goldberg J."/>
            <person name="Griggs A."/>
            <person name="Gujja S."/>
            <person name="Heiman D."/>
            <person name="Howarth C."/>
            <person name="Larson L."/>
            <person name="Lui A."/>
            <person name="MacDonald P.J.P."/>
            <person name="Mehta T."/>
            <person name="Montmayeur A."/>
            <person name="Murphy C."/>
            <person name="Neiman D."/>
            <person name="Pearson M."/>
            <person name="Priest M."/>
            <person name="Roberts A."/>
            <person name="Saif S."/>
            <person name="Shea T."/>
            <person name="Shenoy N."/>
            <person name="Sisk P."/>
            <person name="Stolte C."/>
            <person name="Sykes S."/>
            <person name="Wortman J."/>
            <person name="Nusbaum C."/>
            <person name="Birren B."/>
        </authorList>
    </citation>
    <scope>NUCLEOTIDE SEQUENCE [LARGE SCALE GENOMIC DNA]</scope>
    <source>
        <strain evidence="7">Fo47</strain>
    </source>
</reference>
<dbReference type="InterPro" id="IPR052035">
    <property type="entry name" value="ZnF_BED_domain_contain"/>
</dbReference>
<evidence type="ECO:0000256" key="4">
    <source>
        <dbReference type="ARBA" id="ARBA00022833"/>
    </source>
</evidence>
<feature type="region of interest" description="Disordered" evidence="6">
    <location>
        <begin position="1"/>
        <end position="27"/>
    </location>
</feature>
<evidence type="ECO:0000313" key="7">
    <source>
        <dbReference type="EMBL" id="EWZ28347.1"/>
    </source>
</evidence>
<dbReference type="SUPFAM" id="SSF53098">
    <property type="entry name" value="Ribonuclease H-like"/>
    <property type="match status" value="1"/>
</dbReference>
<sequence length="326" mass="36277">MSETALKGSLASSPSSSPPPPTFSRLGSRSKVISKQYDAALALASTADSSVDDLCKIIWGQRRFVIASLLDKRKSRGRRSWIGNHGWFLAELRKDNTSSGDIWCCRLCDDKGAPRFFNAQSTSSASAHLFKAHGITETFEAGSSGDSSVIDLQRNASKKRPASSSFLLPRAKMARIRELSVGYIVDSNLPFTTFESTYLQELFRQLDSDLYAQVPWGRTATKKDLEDILVSKKAAVKEELNNTVTQIHLSFDLWTSPNRLAFISIFGHFIDRRHLYQSRLLAFKRQIGSHAGENIAYTIRNVVRDWGIDGAQIMSAVVALIGQRRV</sequence>
<evidence type="ECO:0000256" key="2">
    <source>
        <dbReference type="ARBA" id="ARBA00022723"/>
    </source>
</evidence>
<comment type="subcellular location">
    <subcellularLocation>
        <location evidence="1">Nucleus</location>
    </subcellularLocation>
</comment>
<keyword evidence="4" id="KW-0862">Zinc</keyword>
<evidence type="ECO:0000256" key="1">
    <source>
        <dbReference type="ARBA" id="ARBA00004123"/>
    </source>
</evidence>
<dbReference type="Proteomes" id="UP000030766">
    <property type="component" value="Unassembled WGS sequence"/>
</dbReference>
<dbReference type="GO" id="GO:0008270">
    <property type="term" value="F:zinc ion binding"/>
    <property type="evidence" value="ECO:0007669"/>
    <property type="project" value="UniProtKB-KW"/>
</dbReference>
<evidence type="ECO:0000256" key="6">
    <source>
        <dbReference type="SAM" id="MobiDB-lite"/>
    </source>
</evidence>
<evidence type="ECO:0000256" key="3">
    <source>
        <dbReference type="ARBA" id="ARBA00022771"/>
    </source>
</evidence>
<name>W9J8J1_FUSOX</name>
<evidence type="ECO:0008006" key="8">
    <source>
        <dbReference type="Google" id="ProtNLM"/>
    </source>
</evidence>
<dbReference type="PANTHER" id="PTHR46481">
    <property type="entry name" value="ZINC FINGER BED DOMAIN-CONTAINING PROTEIN 4"/>
    <property type="match status" value="1"/>
</dbReference>
<dbReference type="GO" id="GO:0005634">
    <property type="term" value="C:nucleus"/>
    <property type="evidence" value="ECO:0007669"/>
    <property type="project" value="UniProtKB-SubCell"/>
</dbReference>
<accession>W9J8J1</accession>
<protein>
    <recommendedName>
        <fullName evidence="8">BED-type domain-containing protein</fullName>
    </recommendedName>
</protein>
<keyword evidence="2" id="KW-0479">Metal-binding</keyword>
<dbReference type="PANTHER" id="PTHR46481:SF10">
    <property type="entry name" value="ZINC FINGER BED DOMAIN-CONTAINING PROTEIN 39"/>
    <property type="match status" value="1"/>
</dbReference>
<keyword evidence="3" id="KW-0863">Zinc-finger</keyword>
<reference evidence="7" key="2">
    <citation type="submission" date="2012-06" db="EMBL/GenBank/DDBJ databases">
        <title>Annotation of the Genome Sequence of Fusarium oxysporum Fo47.</title>
        <authorList>
            <consortium name="The Broad Institute Genomics Platform"/>
            <person name="Ma L.-J."/>
            <person name="Corby-Kistler H."/>
            <person name="Broz K."/>
            <person name="Gale L.R."/>
            <person name="Jonkers W."/>
            <person name="O'Donnell K."/>
            <person name="Ploetz R."/>
            <person name="Steinberg C."/>
            <person name="Schwartz D.C."/>
            <person name="VanEtten H."/>
            <person name="Zhou S."/>
            <person name="Young S.K."/>
            <person name="Zeng Q."/>
            <person name="Gargeya S."/>
            <person name="Fitzgerald M."/>
            <person name="Abouelleil A."/>
            <person name="Alvarado L."/>
            <person name="Chapman S.B."/>
            <person name="Gainer-Dewar J."/>
            <person name="Goldberg J."/>
            <person name="Griggs A."/>
            <person name="Gujja S."/>
            <person name="Hansen M."/>
            <person name="Howarth C."/>
            <person name="Imamovic A."/>
            <person name="Ireland A."/>
            <person name="Larimer J."/>
            <person name="McCowan C."/>
            <person name="Murphy C."/>
            <person name="Pearson M."/>
            <person name="Poon T.W."/>
            <person name="Priest M."/>
            <person name="Roberts A."/>
            <person name="Saif S."/>
            <person name="Shea T."/>
            <person name="Sykes S."/>
            <person name="Wortman J."/>
            <person name="Nusbaum C."/>
            <person name="Birren B."/>
        </authorList>
    </citation>
    <scope>NUCLEOTIDE SEQUENCE</scope>
    <source>
        <strain evidence="7">Fo47</strain>
    </source>
</reference>
<evidence type="ECO:0000256" key="5">
    <source>
        <dbReference type="ARBA" id="ARBA00023242"/>
    </source>
</evidence>
<dbReference type="AlphaFoldDB" id="W9J8J1"/>
<gene>
    <name evidence="7" type="ORF">FOZG_17987</name>
</gene>
<dbReference type="HOGENOM" id="CLU_009123_20_1_1"/>
<dbReference type="InterPro" id="IPR012337">
    <property type="entry name" value="RNaseH-like_sf"/>
</dbReference>
<dbReference type="VEuPathDB" id="FungiDB:FOZG_17987"/>
<proteinExistence type="predicted"/>
<keyword evidence="5" id="KW-0539">Nucleus</keyword>
<dbReference type="EMBL" id="JH717927">
    <property type="protein sequence ID" value="EWZ28347.1"/>
    <property type="molecule type" value="Genomic_DNA"/>
</dbReference>
<organism evidence="7">
    <name type="scientific">Fusarium oxysporum Fo47</name>
    <dbReference type="NCBI Taxonomy" id="660027"/>
    <lineage>
        <taxon>Eukaryota</taxon>
        <taxon>Fungi</taxon>
        <taxon>Dikarya</taxon>
        <taxon>Ascomycota</taxon>
        <taxon>Pezizomycotina</taxon>
        <taxon>Sordariomycetes</taxon>
        <taxon>Hypocreomycetidae</taxon>
        <taxon>Hypocreales</taxon>
        <taxon>Nectriaceae</taxon>
        <taxon>Fusarium</taxon>
        <taxon>Fusarium oxysporum species complex</taxon>
    </lineage>
</organism>